<dbReference type="GO" id="GO:0005524">
    <property type="term" value="F:ATP binding"/>
    <property type="evidence" value="ECO:0007669"/>
    <property type="project" value="UniProtKB-KW"/>
</dbReference>
<keyword evidence="4" id="KW-1133">Transmembrane helix</keyword>
<evidence type="ECO:0000256" key="3">
    <source>
        <dbReference type="ARBA" id="ARBA00023125"/>
    </source>
</evidence>
<dbReference type="GO" id="GO:0005829">
    <property type="term" value="C:cytosol"/>
    <property type="evidence" value="ECO:0007669"/>
    <property type="project" value="TreeGrafter"/>
</dbReference>
<feature type="transmembrane region" description="Helical" evidence="4">
    <location>
        <begin position="237"/>
        <end position="254"/>
    </location>
</feature>
<evidence type="ECO:0000256" key="1">
    <source>
        <dbReference type="ARBA" id="ARBA00022741"/>
    </source>
</evidence>
<gene>
    <name evidence="6" type="ORF">F0145_02260</name>
</gene>
<keyword evidence="4" id="KW-0812">Transmembrane</keyword>
<dbReference type="Pfam" id="PF00488">
    <property type="entry name" value="MutS_V"/>
    <property type="match status" value="1"/>
</dbReference>
<keyword evidence="4" id="KW-0472">Membrane</keyword>
<dbReference type="GO" id="GO:0140664">
    <property type="term" value="F:ATP-dependent DNA damage sensor activity"/>
    <property type="evidence" value="ECO:0007669"/>
    <property type="project" value="InterPro"/>
</dbReference>
<keyword evidence="3" id="KW-0238">DNA-binding</keyword>
<dbReference type="InterPro" id="IPR036187">
    <property type="entry name" value="DNA_mismatch_repair_MutS_sf"/>
</dbReference>
<dbReference type="InterPro" id="IPR000432">
    <property type="entry name" value="DNA_mismatch_repair_MutS_C"/>
</dbReference>
<protein>
    <submittedName>
        <fullName evidence="6">DNA mismatch repair protein MutS</fullName>
    </submittedName>
</protein>
<dbReference type="EMBL" id="VWSF01000001">
    <property type="protein sequence ID" value="KAA5549642.1"/>
    <property type="molecule type" value="Genomic_DNA"/>
</dbReference>
<dbReference type="SUPFAM" id="SSF52540">
    <property type="entry name" value="P-loop containing nucleoside triphosphate hydrolases"/>
    <property type="match status" value="1"/>
</dbReference>
<dbReference type="PANTHER" id="PTHR11361">
    <property type="entry name" value="DNA MISMATCH REPAIR PROTEIN MUTS FAMILY MEMBER"/>
    <property type="match status" value="1"/>
</dbReference>
<sequence length="599" mass="68748">MDSPESEFLNRQQAFAREEERFKRKANAMGWLRLAIFIAGAVSCGYLFYYNQNSLGFVVLLVAYIFFLVALKKHTKLQYNQKHNRFLKNINEAEIERLNGKLNPFESGSQFKNAKHPYTADLDIFGEHSVYQLINRAVTSIGKEKIANWLSNAASVLDITERQETVAELAPDIDWRQHLQAKALHYKHQVEEPFLFFDWLKAPDFYRDKAWLKVATFILPLLTIGSIVLFFSGFTGYPAVIFMLVQYLLCYKYAAARDDYYEKSSGMYDVLRSYRDMLRHLENRPSQAKKLNTLKQNLVIAGQPASVQIHRLAVIVEYLAARMNVYMSFILNAVLMWDFYWMYRLERWKKHVAPDLEHILDVIAETEALASLAAFSYAYPQYAQPTLSQIPFEVDAGELGHPLIFTQQRITNNFKMAGAGHTCIITGSNMSGKSTFLRTLGVNMVLALAGSVVCARQFRLYPVQVFTAMRTEDNLAESTSSFYAELKRLRQLLDLTTDTTPVFYLLDEILKGTNSRDRHEGAKALIRQMHTRNAAGLVSTHDLELGGMQQDHPEYITNYSFNSTIEEDKILFDYKLQPGLCHSFNASKLMQLMGIEIDK</sequence>
<proteinExistence type="predicted"/>
<feature type="transmembrane region" description="Helical" evidence="4">
    <location>
        <begin position="55"/>
        <end position="71"/>
    </location>
</feature>
<evidence type="ECO:0000313" key="7">
    <source>
        <dbReference type="Proteomes" id="UP000323426"/>
    </source>
</evidence>
<evidence type="ECO:0000313" key="6">
    <source>
        <dbReference type="EMBL" id="KAA5549642.1"/>
    </source>
</evidence>
<feature type="transmembrane region" description="Helical" evidence="4">
    <location>
        <begin position="31"/>
        <end position="49"/>
    </location>
</feature>
<dbReference type="PANTHER" id="PTHR11361:SF99">
    <property type="entry name" value="DNA MISMATCH REPAIR PROTEIN"/>
    <property type="match status" value="1"/>
</dbReference>
<evidence type="ECO:0000256" key="2">
    <source>
        <dbReference type="ARBA" id="ARBA00022840"/>
    </source>
</evidence>
<dbReference type="GO" id="GO:0030983">
    <property type="term" value="F:mismatched DNA binding"/>
    <property type="evidence" value="ECO:0007669"/>
    <property type="project" value="InterPro"/>
</dbReference>
<dbReference type="InterPro" id="IPR045076">
    <property type="entry name" value="MutS"/>
</dbReference>
<keyword evidence="2" id="KW-0067">ATP-binding</keyword>
<evidence type="ECO:0000256" key="4">
    <source>
        <dbReference type="SAM" id="Phobius"/>
    </source>
</evidence>
<feature type="transmembrane region" description="Helical" evidence="4">
    <location>
        <begin position="210"/>
        <end position="231"/>
    </location>
</feature>
<dbReference type="AlphaFoldDB" id="A0A5M6DTV5"/>
<dbReference type="SUPFAM" id="SSF48334">
    <property type="entry name" value="DNA repair protein MutS, domain III"/>
    <property type="match status" value="1"/>
</dbReference>
<dbReference type="SMART" id="SM00534">
    <property type="entry name" value="MUTSac"/>
    <property type="match status" value="1"/>
</dbReference>
<comment type="caution">
    <text evidence="6">The sequence shown here is derived from an EMBL/GenBank/DDBJ whole genome shotgun (WGS) entry which is preliminary data.</text>
</comment>
<name>A0A5M6DTV5_9BACT</name>
<keyword evidence="7" id="KW-1185">Reference proteome</keyword>
<evidence type="ECO:0000259" key="5">
    <source>
        <dbReference type="SMART" id="SM00534"/>
    </source>
</evidence>
<dbReference type="Gene3D" id="3.40.50.300">
    <property type="entry name" value="P-loop containing nucleotide triphosphate hydrolases"/>
    <property type="match status" value="1"/>
</dbReference>
<dbReference type="InterPro" id="IPR027417">
    <property type="entry name" value="P-loop_NTPase"/>
</dbReference>
<keyword evidence="1" id="KW-0547">Nucleotide-binding</keyword>
<organism evidence="6 7">
    <name type="scientific">Adhaeribacter rhizoryzae</name>
    <dbReference type="NCBI Taxonomy" id="2607907"/>
    <lineage>
        <taxon>Bacteria</taxon>
        <taxon>Pseudomonadati</taxon>
        <taxon>Bacteroidota</taxon>
        <taxon>Cytophagia</taxon>
        <taxon>Cytophagales</taxon>
        <taxon>Hymenobacteraceae</taxon>
        <taxon>Adhaeribacter</taxon>
    </lineage>
</organism>
<dbReference type="GO" id="GO:0006298">
    <property type="term" value="P:mismatch repair"/>
    <property type="evidence" value="ECO:0007669"/>
    <property type="project" value="InterPro"/>
</dbReference>
<accession>A0A5M6DTV5</accession>
<reference evidence="6 7" key="1">
    <citation type="submission" date="2019-09" db="EMBL/GenBank/DDBJ databases">
        <title>Genome sequence and assembly of Adhaeribacter sp.</title>
        <authorList>
            <person name="Chhetri G."/>
        </authorList>
    </citation>
    <scope>NUCLEOTIDE SEQUENCE [LARGE SCALE GENOMIC DNA]</scope>
    <source>
        <strain evidence="6 7">DK36</strain>
    </source>
</reference>
<feature type="transmembrane region" description="Helical" evidence="4">
    <location>
        <begin position="325"/>
        <end position="343"/>
    </location>
</feature>
<dbReference type="Proteomes" id="UP000323426">
    <property type="component" value="Unassembled WGS sequence"/>
</dbReference>
<feature type="domain" description="DNA mismatch repair proteins mutS family" evidence="5">
    <location>
        <begin position="420"/>
        <end position="599"/>
    </location>
</feature>
<dbReference type="Gene3D" id="1.10.1420.10">
    <property type="match status" value="1"/>
</dbReference>